<dbReference type="SUPFAM" id="SSF90123">
    <property type="entry name" value="ABC transporter transmembrane region"/>
    <property type="match status" value="1"/>
</dbReference>
<evidence type="ECO:0000256" key="6">
    <source>
        <dbReference type="ARBA" id="ARBA00023136"/>
    </source>
</evidence>
<evidence type="ECO:0000256" key="1">
    <source>
        <dbReference type="ARBA" id="ARBA00004651"/>
    </source>
</evidence>
<accession>A0ABN1YAL5</accession>
<name>A0ABN1YAL5_9PSEU</name>
<dbReference type="InterPro" id="IPR011527">
    <property type="entry name" value="ABC1_TM_dom"/>
</dbReference>
<comment type="caution">
    <text evidence="10">The sequence shown here is derived from an EMBL/GenBank/DDBJ whole genome shotgun (WGS) entry which is preliminary data.</text>
</comment>
<evidence type="ECO:0000259" key="9">
    <source>
        <dbReference type="PROSITE" id="PS50929"/>
    </source>
</evidence>
<comment type="subcellular location">
    <subcellularLocation>
        <location evidence="1">Cell membrane</location>
        <topology evidence="1">Multi-pass membrane protein</topology>
    </subcellularLocation>
</comment>
<evidence type="ECO:0000259" key="8">
    <source>
        <dbReference type="PROSITE" id="PS50893"/>
    </source>
</evidence>
<keyword evidence="6 7" id="KW-0472">Membrane</keyword>
<dbReference type="Gene3D" id="3.40.50.300">
    <property type="entry name" value="P-loop containing nucleotide triphosphate hydrolases"/>
    <property type="match status" value="1"/>
</dbReference>
<evidence type="ECO:0000313" key="10">
    <source>
        <dbReference type="EMBL" id="GAA1402523.1"/>
    </source>
</evidence>
<keyword evidence="2 7" id="KW-0812">Transmembrane</keyword>
<dbReference type="InterPro" id="IPR003593">
    <property type="entry name" value="AAA+_ATPase"/>
</dbReference>
<dbReference type="InterPro" id="IPR003439">
    <property type="entry name" value="ABC_transporter-like_ATP-bd"/>
</dbReference>
<dbReference type="InterPro" id="IPR036640">
    <property type="entry name" value="ABC1_TM_sf"/>
</dbReference>
<dbReference type="PANTHER" id="PTHR24221:SF654">
    <property type="entry name" value="ATP-BINDING CASSETTE SUB-FAMILY B MEMBER 6"/>
    <property type="match status" value="1"/>
</dbReference>
<evidence type="ECO:0000256" key="7">
    <source>
        <dbReference type="SAM" id="Phobius"/>
    </source>
</evidence>
<dbReference type="GO" id="GO:0005524">
    <property type="term" value="F:ATP binding"/>
    <property type="evidence" value="ECO:0007669"/>
    <property type="project" value="UniProtKB-KW"/>
</dbReference>
<feature type="transmembrane region" description="Helical" evidence="7">
    <location>
        <begin position="212"/>
        <end position="236"/>
    </location>
</feature>
<dbReference type="SUPFAM" id="SSF52540">
    <property type="entry name" value="P-loop containing nucleoside triphosphate hydrolases"/>
    <property type="match status" value="1"/>
</dbReference>
<evidence type="ECO:0000256" key="3">
    <source>
        <dbReference type="ARBA" id="ARBA00022741"/>
    </source>
</evidence>
<protein>
    <submittedName>
        <fullName evidence="10">ABC transporter ATP-binding protein</fullName>
    </submittedName>
</protein>
<gene>
    <name evidence="10" type="ORF">GCM10009613_62650</name>
</gene>
<evidence type="ECO:0000256" key="4">
    <source>
        <dbReference type="ARBA" id="ARBA00022840"/>
    </source>
</evidence>
<organism evidence="10 11">
    <name type="scientific">Pseudonocardia kongjuensis</name>
    <dbReference type="NCBI Taxonomy" id="102227"/>
    <lineage>
        <taxon>Bacteria</taxon>
        <taxon>Bacillati</taxon>
        <taxon>Actinomycetota</taxon>
        <taxon>Actinomycetes</taxon>
        <taxon>Pseudonocardiales</taxon>
        <taxon>Pseudonocardiaceae</taxon>
        <taxon>Pseudonocardia</taxon>
    </lineage>
</organism>
<evidence type="ECO:0000256" key="5">
    <source>
        <dbReference type="ARBA" id="ARBA00022989"/>
    </source>
</evidence>
<dbReference type="Pfam" id="PF00664">
    <property type="entry name" value="ABC_membrane"/>
    <property type="match status" value="1"/>
</dbReference>
<keyword evidence="5 7" id="KW-1133">Transmembrane helix</keyword>
<feature type="domain" description="ABC transporter" evidence="8">
    <location>
        <begin position="308"/>
        <end position="531"/>
    </location>
</feature>
<keyword evidence="4 10" id="KW-0067">ATP-binding</keyword>
<dbReference type="EMBL" id="BAAAJK010000053">
    <property type="protein sequence ID" value="GAA1402523.1"/>
    <property type="molecule type" value="Genomic_DNA"/>
</dbReference>
<keyword evidence="3" id="KW-0547">Nucleotide-binding</keyword>
<reference evidence="10 11" key="1">
    <citation type="journal article" date="2019" name="Int. J. Syst. Evol. Microbiol.">
        <title>The Global Catalogue of Microorganisms (GCM) 10K type strain sequencing project: providing services to taxonomists for standard genome sequencing and annotation.</title>
        <authorList>
            <consortium name="The Broad Institute Genomics Platform"/>
            <consortium name="The Broad Institute Genome Sequencing Center for Infectious Disease"/>
            <person name="Wu L."/>
            <person name="Ma J."/>
        </authorList>
    </citation>
    <scope>NUCLEOTIDE SEQUENCE [LARGE SCALE GENOMIC DNA]</scope>
    <source>
        <strain evidence="10 11">JCM 11896</strain>
    </source>
</reference>
<dbReference type="Proteomes" id="UP001501414">
    <property type="component" value="Unassembled WGS sequence"/>
</dbReference>
<evidence type="ECO:0000313" key="11">
    <source>
        <dbReference type="Proteomes" id="UP001501414"/>
    </source>
</evidence>
<keyword evidence="11" id="KW-1185">Reference proteome</keyword>
<feature type="transmembrane region" description="Helical" evidence="7">
    <location>
        <begin position="30"/>
        <end position="52"/>
    </location>
</feature>
<dbReference type="SMART" id="SM00382">
    <property type="entry name" value="AAA"/>
    <property type="match status" value="1"/>
</dbReference>
<dbReference type="InterPro" id="IPR039421">
    <property type="entry name" value="Type_1_exporter"/>
</dbReference>
<proteinExistence type="predicted"/>
<feature type="transmembrane region" description="Helical" evidence="7">
    <location>
        <begin position="99"/>
        <end position="123"/>
    </location>
</feature>
<dbReference type="CDD" id="cd07346">
    <property type="entry name" value="ABC_6TM_exporters"/>
    <property type="match status" value="1"/>
</dbReference>
<evidence type="ECO:0000256" key="2">
    <source>
        <dbReference type="ARBA" id="ARBA00022692"/>
    </source>
</evidence>
<dbReference type="InterPro" id="IPR027417">
    <property type="entry name" value="P-loop_NTPase"/>
</dbReference>
<dbReference type="PANTHER" id="PTHR24221">
    <property type="entry name" value="ATP-BINDING CASSETTE SUB-FAMILY B"/>
    <property type="match status" value="1"/>
</dbReference>
<dbReference type="Pfam" id="PF00005">
    <property type="entry name" value="ABC_tran"/>
    <property type="match status" value="1"/>
</dbReference>
<feature type="transmembrane region" description="Helical" evidence="7">
    <location>
        <begin position="129"/>
        <end position="148"/>
    </location>
</feature>
<dbReference type="PROSITE" id="PS50893">
    <property type="entry name" value="ABC_TRANSPORTER_2"/>
    <property type="match status" value="1"/>
</dbReference>
<feature type="domain" description="ABC transmembrane type-1" evidence="9">
    <location>
        <begin position="1"/>
        <end position="273"/>
    </location>
</feature>
<dbReference type="Gene3D" id="1.20.1560.10">
    <property type="entry name" value="ABC transporter type 1, transmembrane domain"/>
    <property type="match status" value="1"/>
</dbReference>
<sequence>MQGLFVLLPWGVQQAVDRGITPGDAVQTAFWAAAVAGLGLLITVGQIAFQWWNYLSGARVIKQTRERLAAHVLELDRAALAGHGPGELAVRGGRDAEALWNWLSGVVETVQLIAGLAVILGALLLLDPLLAVIGVAVIPLLLGLAAVFPRRYEAASLVLGAAHGDRGAAVEGLLSGTAAVRGVGGEHVLVTRHHDHSAEVTRQTVRVARIGTLWGALASFVPLAAAAAGLFVGGLAAVDGRLTVGGLLAFASWMAMLAQRVDTLVGQQTMRRQAAASAARIAEVLALAPRLPEPADPLPAPPAGPARLAGTGIRVVHGDRTVLDDVGLAVRSGETVAVTGVTGSGKTSLLRVLARLDAPDAGTVTLDGVRLDRLRRRDVRARIGFVPQRPVLTSGTLRSALLLGAELTPDRDGELRAACHVAAFDDDLAGFPDGLDTVVGEGGTTLSGGQVQRIALARALLREPDVLLLDDVTSALDTGTENLVLTRLRAARPDLAIVFAGHREAVHALADRVVALPAPPVTDATSGAGRG</sequence>
<dbReference type="PROSITE" id="PS50929">
    <property type="entry name" value="ABC_TM1F"/>
    <property type="match status" value="1"/>
</dbReference>